<keyword evidence="1" id="KW-1133">Transmembrane helix</keyword>
<evidence type="ECO:0000313" key="3">
    <source>
        <dbReference type="Proteomes" id="UP000177215"/>
    </source>
</evidence>
<name>A0A1F6EU78_9BACT</name>
<organism evidence="2 3">
    <name type="scientific">Candidatus Kaiserbacteria bacterium RIFCSPLOWO2_01_FULL_54_24</name>
    <dbReference type="NCBI Taxonomy" id="1798515"/>
    <lineage>
        <taxon>Bacteria</taxon>
        <taxon>Candidatus Kaiseribacteriota</taxon>
    </lineage>
</organism>
<keyword evidence="1" id="KW-0812">Transmembrane</keyword>
<evidence type="ECO:0000313" key="2">
    <source>
        <dbReference type="EMBL" id="OGG77163.1"/>
    </source>
</evidence>
<dbReference type="AlphaFoldDB" id="A0A1F6EU78"/>
<reference evidence="2 3" key="1">
    <citation type="journal article" date="2016" name="Nat. Commun.">
        <title>Thousands of microbial genomes shed light on interconnected biogeochemical processes in an aquifer system.</title>
        <authorList>
            <person name="Anantharaman K."/>
            <person name="Brown C.T."/>
            <person name="Hug L.A."/>
            <person name="Sharon I."/>
            <person name="Castelle C.J."/>
            <person name="Probst A.J."/>
            <person name="Thomas B.C."/>
            <person name="Singh A."/>
            <person name="Wilkins M.J."/>
            <person name="Karaoz U."/>
            <person name="Brodie E.L."/>
            <person name="Williams K.H."/>
            <person name="Hubbard S.S."/>
            <person name="Banfield J.F."/>
        </authorList>
    </citation>
    <scope>NUCLEOTIDE SEQUENCE [LARGE SCALE GENOMIC DNA]</scope>
</reference>
<protein>
    <submittedName>
        <fullName evidence="2">Uncharacterized protein</fullName>
    </submittedName>
</protein>
<evidence type="ECO:0000256" key="1">
    <source>
        <dbReference type="SAM" id="Phobius"/>
    </source>
</evidence>
<dbReference type="EMBL" id="MFMC01000025">
    <property type="protein sequence ID" value="OGG77163.1"/>
    <property type="molecule type" value="Genomic_DNA"/>
</dbReference>
<proteinExistence type="predicted"/>
<accession>A0A1F6EU78</accession>
<feature type="transmembrane region" description="Helical" evidence="1">
    <location>
        <begin position="104"/>
        <end position="125"/>
    </location>
</feature>
<gene>
    <name evidence="2" type="ORF">A3B35_02660</name>
</gene>
<sequence>MRAEWPYELQPIETFVPRERFVETVSDEEALWIADIDPKLKKVLDTAATEQSLPKTLLQVATLAGKALPPSESIVEDLNLLHLVAYGNIHQMLSMQPRGGKGRLLANGWGGFAPVAILGGVVHLMSMQYYDKQAITDSPKYRTMSHQRNGWVLGLVSITDGNIRRGERICYHFA</sequence>
<dbReference type="STRING" id="1798515.A3B35_02660"/>
<dbReference type="Proteomes" id="UP000177215">
    <property type="component" value="Unassembled WGS sequence"/>
</dbReference>
<keyword evidence="1" id="KW-0472">Membrane</keyword>
<comment type="caution">
    <text evidence="2">The sequence shown here is derived from an EMBL/GenBank/DDBJ whole genome shotgun (WGS) entry which is preliminary data.</text>
</comment>